<dbReference type="Proteomes" id="UP001153331">
    <property type="component" value="Unassembled WGS sequence"/>
</dbReference>
<gene>
    <name evidence="1" type="ORF">OPT61_g2338</name>
</gene>
<keyword evidence="2" id="KW-1185">Reference proteome</keyword>
<dbReference type="EMBL" id="JAPHNI010000105">
    <property type="protein sequence ID" value="KAJ8116183.1"/>
    <property type="molecule type" value="Genomic_DNA"/>
</dbReference>
<proteinExistence type="predicted"/>
<comment type="caution">
    <text evidence="1">The sequence shown here is derived from an EMBL/GenBank/DDBJ whole genome shotgun (WGS) entry which is preliminary data.</text>
</comment>
<sequence>MPHQMRPVSARRRGCHVHRVAELSLRANDDGRIYRAEPHNAASRALCTHKSSTHVMLRHGDFRIAKLRDHPTGYLIRRRRTRRTSYYIKPWLITSNEKHQPPLHVAADEWAATLDEVGEACPFENNLDLFIYEARTGGQTWSAATTERTSPLSPPRIAASGDTRIWHRRVEDWVRSLHPPEATSKEQTPILRRQTDLVEALMSHGILRDNDMRVLSEDGRSFSMTPSDSNMPTSPVYVDSVGESSPQSMSVDSSIESEGTRNVRRDNDLEFLVDTDEQ</sequence>
<name>A0ACC2IM07_9PLEO</name>
<protein>
    <submittedName>
        <fullName evidence="1">Uncharacterized protein</fullName>
    </submittedName>
</protein>
<reference evidence="1" key="1">
    <citation type="submission" date="2022-11" db="EMBL/GenBank/DDBJ databases">
        <title>Genome Sequence of Boeremia exigua.</title>
        <authorList>
            <person name="Buettner E."/>
        </authorList>
    </citation>
    <scope>NUCLEOTIDE SEQUENCE</scope>
    <source>
        <strain evidence="1">CU02</strain>
    </source>
</reference>
<evidence type="ECO:0000313" key="1">
    <source>
        <dbReference type="EMBL" id="KAJ8116183.1"/>
    </source>
</evidence>
<organism evidence="1 2">
    <name type="scientific">Boeremia exigua</name>
    <dbReference type="NCBI Taxonomy" id="749465"/>
    <lineage>
        <taxon>Eukaryota</taxon>
        <taxon>Fungi</taxon>
        <taxon>Dikarya</taxon>
        <taxon>Ascomycota</taxon>
        <taxon>Pezizomycotina</taxon>
        <taxon>Dothideomycetes</taxon>
        <taxon>Pleosporomycetidae</taxon>
        <taxon>Pleosporales</taxon>
        <taxon>Pleosporineae</taxon>
        <taxon>Didymellaceae</taxon>
        <taxon>Boeremia</taxon>
    </lineage>
</organism>
<evidence type="ECO:0000313" key="2">
    <source>
        <dbReference type="Proteomes" id="UP001153331"/>
    </source>
</evidence>
<accession>A0ACC2IM07</accession>